<protein>
    <submittedName>
        <fullName evidence="3">Integumentary mucin A.1-like</fullName>
    </submittedName>
</protein>
<organism evidence="2 3">
    <name type="scientific">Hyalella azteca</name>
    <name type="common">Amphipod</name>
    <dbReference type="NCBI Taxonomy" id="294128"/>
    <lineage>
        <taxon>Eukaryota</taxon>
        <taxon>Metazoa</taxon>
        <taxon>Ecdysozoa</taxon>
        <taxon>Arthropoda</taxon>
        <taxon>Crustacea</taxon>
        <taxon>Multicrustacea</taxon>
        <taxon>Malacostraca</taxon>
        <taxon>Eumalacostraca</taxon>
        <taxon>Peracarida</taxon>
        <taxon>Amphipoda</taxon>
        <taxon>Senticaudata</taxon>
        <taxon>Talitrida</taxon>
        <taxon>Talitroidea</taxon>
        <taxon>Hyalellidae</taxon>
        <taxon>Hyalella</taxon>
    </lineage>
</organism>
<sequence length="162" mass="16950">MASHSRSSSHFPPLSSNVISPSSNLSPLADLVMRYNQQPPQPETLTTTRLPAQPVSSTTTQASAQPVTTTRLPAPPETSTITRAPAQPMTLTTTRLPAPPETSTTTRVPAQPETSTSSQRAINRRPTSTSLAGGAVSHSGSSDALLDLTDENLTLQLLSPAA</sequence>
<evidence type="ECO:0000256" key="1">
    <source>
        <dbReference type="SAM" id="MobiDB-lite"/>
    </source>
</evidence>
<feature type="compositionally biased region" description="Polar residues" evidence="1">
    <location>
        <begin position="54"/>
        <end position="82"/>
    </location>
</feature>
<proteinExistence type="predicted"/>
<dbReference type="GeneID" id="108668084"/>
<dbReference type="KEGG" id="hazt:108668084"/>
<dbReference type="Proteomes" id="UP000694843">
    <property type="component" value="Unplaced"/>
</dbReference>
<evidence type="ECO:0000313" key="2">
    <source>
        <dbReference type="Proteomes" id="UP000694843"/>
    </source>
</evidence>
<dbReference type="RefSeq" id="XP_018010707.1">
    <property type="nucleotide sequence ID" value="XM_018155218.1"/>
</dbReference>
<feature type="compositionally biased region" description="Low complexity" evidence="1">
    <location>
        <begin position="1"/>
        <end position="28"/>
    </location>
</feature>
<name>A0A8B7NAT4_HYAAZ</name>
<accession>A0A8B7NAT4</accession>
<feature type="region of interest" description="Disordered" evidence="1">
    <location>
        <begin position="1"/>
        <end position="146"/>
    </location>
</feature>
<dbReference type="AlphaFoldDB" id="A0A8B7NAT4"/>
<keyword evidence="2" id="KW-1185">Reference proteome</keyword>
<reference evidence="3" key="1">
    <citation type="submission" date="2025-08" db="UniProtKB">
        <authorList>
            <consortium name="RefSeq"/>
        </authorList>
    </citation>
    <scope>IDENTIFICATION</scope>
    <source>
        <tissue evidence="3">Whole organism</tissue>
    </source>
</reference>
<feature type="non-terminal residue" evidence="3">
    <location>
        <position position="162"/>
    </location>
</feature>
<gene>
    <name evidence="3" type="primary">LOC108668084</name>
</gene>
<feature type="compositionally biased region" description="Polar residues" evidence="1">
    <location>
        <begin position="89"/>
        <end position="131"/>
    </location>
</feature>
<evidence type="ECO:0000313" key="3">
    <source>
        <dbReference type="RefSeq" id="XP_018010707.1"/>
    </source>
</evidence>